<protein>
    <submittedName>
        <fullName evidence="3">Uncharacterized protein</fullName>
    </submittedName>
</protein>
<organism evidence="3 4">
    <name type="scientific">Pseudomassariella vexata</name>
    <dbReference type="NCBI Taxonomy" id="1141098"/>
    <lineage>
        <taxon>Eukaryota</taxon>
        <taxon>Fungi</taxon>
        <taxon>Dikarya</taxon>
        <taxon>Ascomycota</taxon>
        <taxon>Pezizomycotina</taxon>
        <taxon>Sordariomycetes</taxon>
        <taxon>Xylariomycetidae</taxon>
        <taxon>Amphisphaeriales</taxon>
        <taxon>Pseudomassariaceae</taxon>
        <taxon>Pseudomassariella</taxon>
    </lineage>
</organism>
<accession>A0A1Y2DZU8</accession>
<evidence type="ECO:0000256" key="2">
    <source>
        <dbReference type="SAM" id="SignalP"/>
    </source>
</evidence>
<feature type="compositionally biased region" description="Low complexity" evidence="1">
    <location>
        <begin position="54"/>
        <end position="74"/>
    </location>
</feature>
<dbReference type="Proteomes" id="UP000193689">
    <property type="component" value="Unassembled WGS sequence"/>
</dbReference>
<sequence length="121" mass="12612">MYFQNIVIFALLGLITSVATLPNPQSERHAVVIPRLPPSMVLRRDHDDNDNDDNNASQTSSASSGATSSASAAAITSGLPENLQKLVDDGSLSCTIDATGAASCKDKDTGNTFQTTLDGSN</sequence>
<evidence type="ECO:0000256" key="1">
    <source>
        <dbReference type="SAM" id="MobiDB-lite"/>
    </source>
</evidence>
<keyword evidence="2" id="KW-0732">Signal</keyword>
<evidence type="ECO:0000313" key="4">
    <source>
        <dbReference type="Proteomes" id="UP000193689"/>
    </source>
</evidence>
<dbReference type="InParanoid" id="A0A1Y2DZU8"/>
<dbReference type="RefSeq" id="XP_040715961.1">
    <property type="nucleotide sequence ID" value="XM_040863729.1"/>
</dbReference>
<keyword evidence="4" id="KW-1185">Reference proteome</keyword>
<name>A0A1Y2DZU8_9PEZI</name>
<proteinExistence type="predicted"/>
<feature type="signal peptide" evidence="2">
    <location>
        <begin position="1"/>
        <end position="20"/>
    </location>
</feature>
<reference evidence="3 4" key="1">
    <citation type="submission" date="2016-07" db="EMBL/GenBank/DDBJ databases">
        <title>Pervasive Adenine N6-methylation of Active Genes in Fungi.</title>
        <authorList>
            <consortium name="DOE Joint Genome Institute"/>
            <person name="Mondo S.J."/>
            <person name="Dannebaum R.O."/>
            <person name="Kuo R.C."/>
            <person name="Labutti K."/>
            <person name="Haridas S."/>
            <person name="Kuo A."/>
            <person name="Salamov A."/>
            <person name="Ahrendt S.R."/>
            <person name="Lipzen A."/>
            <person name="Sullivan W."/>
            <person name="Andreopoulos W.B."/>
            <person name="Clum A."/>
            <person name="Lindquist E."/>
            <person name="Daum C."/>
            <person name="Ramamoorthy G.K."/>
            <person name="Gryganskyi A."/>
            <person name="Culley D."/>
            <person name="Magnuson J.K."/>
            <person name="James T.Y."/>
            <person name="O'Malley M.A."/>
            <person name="Stajich J.E."/>
            <person name="Spatafora J.W."/>
            <person name="Visel A."/>
            <person name="Grigoriev I.V."/>
        </authorList>
    </citation>
    <scope>NUCLEOTIDE SEQUENCE [LARGE SCALE GENOMIC DNA]</scope>
    <source>
        <strain evidence="3 4">CBS 129021</strain>
    </source>
</reference>
<dbReference type="GeneID" id="63779941"/>
<evidence type="ECO:0000313" key="3">
    <source>
        <dbReference type="EMBL" id="ORY64808.1"/>
    </source>
</evidence>
<feature type="chain" id="PRO_5013118888" evidence="2">
    <location>
        <begin position="21"/>
        <end position="121"/>
    </location>
</feature>
<comment type="caution">
    <text evidence="3">The sequence shown here is derived from an EMBL/GenBank/DDBJ whole genome shotgun (WGS) entry which is preliminary data.</text>
</comment>
<gene>
    <name evidence="3" type="ORF">BCR38DRAFT_484288</name>
</gene>
<dbReference type="AlphaFoldDB" id="A0A1Y2DZU8"/>
<dbReference type="EMBL" id="MCFJ01000006">
    <property type="protein sequence ID" value="ORY64808.1"/>
    <property type="molecule type" value="Genomic_DNA"/>
</dbReference>
<feature type="region of interest" description="Disordered" evidence="1">
    <location>
        <begin position="26"/>
        <end position="74"/>
    </location>
</feature>